<dbReference type="Proteomes" id="UP000005952">
    <property type="component" value="Chromosome"/>
</dbReference>
<reference evidence="6 7" key="1">
    <citation type="journal article" date="2013" name="Genome Announc.">
        <title>Genome sequences for three denitrifying bacterial strains isolated from a uranium- and nitrate-contaminated subsurface environment.</title>
        <authorList>
            <person name="Venkatramanan R."/>
            <person name="Prakash O."/>
            <person name="Woyke T."/>
            <person name="Chain P."/>
            <person name="Goodwin L.A."/>
            <person name="Watson D."/>
            <person name="Brooks S."/>
            <person name="Kostka J.E."/>
            <person name="Green S.J."/>
        </authorList>
    </citation>
    <scope>NUCLEOTIDE SEQUENCE [LARGE SCALE GENOMIC DNA]</scope>
    <source>
        <strain evidence="6 7">1NES1</strain>
    </source>
</reference>
<dbReference type="Pfam" id="PF04794">
    <property type="entry name" value="YdjC"/>
    <property type="match status" value="1"/>
</dbReference>
<dbReference type="PANTHER" id="PTHR31609">
    <property type="entry name" value="YDJC DEACETYLASE FAMILY MEMBER"/>
    <property type="match status" value="1"/>
</dbReference>
<dbReference type="EMBL" id="CP005587">
    <property type="protein sequence ID" value="AGK56674.1"/>
    <property type="molecule type" value="Genomic_DNA"/>
</dbReference>
<dbReference type="InterPro" id="IPR011330">
    <property type="entry name" value="Glyco_hydro/deAcase_b/a-brl"/>
</dbReference>
<evidence type="ECO:0000256" key="4">
    <source>
        <dbReference type="ARBA" id="ARBA00022842"/>
    </source>
</evidence>
<dbReference type="GO" id="GO:0005975">
    <property type="term" value="P:carbohydrate metabolic process"/>
    <property type="evidence" value="ECO:0007669"/>
    <property type="project" value="InterPro"/>
</dbReference>
<organism evidence="6 7">
    <name type="scientific">Hyphomicrobium denitrificans 1NES1</name>
    <dbReference type="NCBI Taxonomy" id="670307"/>
    <lineage>
        <taxon>Bacteria</taxon>
        <taxon>Pseudomonadati</taxon>
        <taxon>Pseudomonadota</taxon>
        <taxon>Alphaproteobacteria</taxon>
        <taxon>Hyphomicrobiales</taxon>
        <taxon>Hyphomicrobiaceae</taxon>
        <taxon>Hyphomicrobium</taxon>
    </lineage>
</organism>
<proteinExistence type="predicted"/>
<evidence type="ECO:0000313" key="6">
    <source>
        <dbReference type="EMBL" id="AGK56674.1"/>
    </source>
</evidence>
<dbReference type="AlphaFoldDB" id="N0AZS1"/>
<evidence type="ECO:0000256" key="5">
    <source>
        <dbReference type="ARBA" id="ARBA00023277"/>
    </source>
</evidence>
<keyword evidence="4" id="KW-0460">Magnesium</keyword>
<dbReference type="InterPro" id="IPR017836">
    <property type="entry name" value="Hopanoid_biosynth-assoc_HpnK"/>
</dbReference>
<dbReference type="HOGENOM" id="CLU_064244_2_0_5"/>
<keyword evidence="7" id="KW-1185">Reference proteome</keyword>
<dbReference type="KEGG" id="hdt:HYPDE_24948"/>
<keyword evidence="3" id="KW-0378">Hydrolase</keyword>
<evidence type="ECO:0000313" key="7">
    <source>
        <dbReference type="Proteomes" id="UP000005952"/>
    </source>
</evidence>
<dbReference type="GO" id="GO:0019213">
    <property type="term" value="F:deacetylase activity"/>
    <property type="evidence" value="ECO:0007669"/>
    <property type="project" value="TreeGrafter"/>
</dbReference>
<name>N0AZS1_9HYPH</name>
<dbReference type="eggNOG" id="COG3394">
    <property type="taxonomic scope" value="Bacteria"/>
</dbReference>
<evidence type="ECO:0000256" key="2">
    <source>
        <dbReference type="ARBA" id="ARBA00022723"/>
    </source>
</evidence>
<dbReference type="RefSeq" id="WP_015596711.1">
    <property type="nucleotide sequence ID" value="NC_021172.1"/>
</dbReference>
<dbReference type="CDD" id="cd10804">
    <property type="entry name" value="YdjC_HpnK_like"/>
    <property type="match status" value="1"/>
</dbReference>
<dbReference type="InterPro" id="IPR006879">
    <property type="entry name" value="YdjC-like"/>
</dbReference>
<evidence type="ECO:0000256" key="3">
    <source>
        <dbReference type="ARBA" id="ARBA00022801"/>
    </source>
</evidence>
<evidence type="ECO:0000256" key="1">
    <source>
        <dbReference type="ARBA" id="ARBA00001946"/>
    </source>
</evidence>
<dbReference type="PANTHER" id="PTHR31609:SF1">
    <property type="entry name" value="CARBOHYDRATE DEACETYLASE"/>
    <property type="match status" value="1"/>
</dbReference>
<dbReference type="NCBIfam" id="TIGR03473">
    <property type="entry name" value="HpnK"/>
    <property type="match status" value="1"/>
</dbReference>
<comment type="cofactor">
    <cofactor evidence="1">
        <name>Mg(2+)</name>
        <dbReference type="ChEBI" id="CHEBI:18420"/>
    </cofactor>
</comment>
<keyword evidence="2" id="KW-0479">Metal-binding</keyword>
<keyword evidence="5" id="KW-0119">Carbohydrate metabolism</keyword>
<dbReference type="Gene3D" id="3.20.20.370">
    <property type="entry name" value="Glycoside hydrolase/deacetylase"/>
    <property type="match status" value="1"/>
</dbReference>
<dbReference type="OrthoDB" id="9774177at2"/>
<protein>
    <submittedName>
        <fullName evidence="6">Hopanoid biosynthesis associated protein HpnK</fullName>
    </submittedName>
</protein>
<dbReference type="SUPFAM" id="SSF88713">
    <property type="entry name" value="Glycoside hydrolase/deacetylase"/>
    <property type="match status" value="1"/>
</dbReference>
<gene>
    <name evidence="6" type="ORF">HYPDE_24948</name>
</gene>
<dbReference type="GO" id="GO:0046872">
    <property type="term" value="F:metal ion binding"/>
    <property type="evidence" value="ECO:0007669"/>
    <property type="project" value="UniProtKB-KW"/>
</dbReference>
<dbReference type="GO" id="GO:0016787">
    <property type="term" value="F:hydrolase activity"/>
    <property type="evidence" value="ECO:0007669"/>
    <property type="project" value="UniProtKB-KW"/>
</dbReference>
<sequence>MKKLIVTADDFGLSLPVNEAVELAHQHGILTAASLMVGAPARDDAIERARKLPHLGVGLHLTLVDGCPVLPPTEVPGLVGRDGRFSTDPVKFGTALFFSKDLRRQAEAEITAQFEAFRKTGLVMDHINGHQHFHMHPAISKIIAKLAKDFANPPVRIPVEPLIPSYTATSDRFRDRFSGWIFFYAQSRLLRHRVRAAGLGVNDRVFGLNDSGAMTETRVLQFLEKLPNGTTEFYFHPATRRWPGVDNLPDHYRPMDEFAALTSLNVKAKTKALDVTLAPFREAVRRPE</sequence>
<dbReference type="STRING" id="670307.HYPDE_24948"/>
<accession>N0AZS1</accession>